<dbReference type="EMBL" id="NBSK02000008">
    <property type="protein sequence ID" value="KAJ0194440.1"/>
    <property type="molecule type" value="Genomic_DNA"/>
</dbReference>
<dbReference type="Proteomes" id="UP000235145">
    <property type="component" value="Unassembled WGS sequence"/>
</dbReference>
<protein>
    <recommendedName>
        <fullName evidence="3">GAG-pre-integrase domain-containing protein</fullName>
    </recommendedName>
</protein>
<keyword evidence="2" id="KW-1185">Reference proteome</keyword>
<evidence type="ECO:0008006" key="3">
    <source>
        <dbReference type="Google" id="ProtNLM"/>
    </source>
</evidence>
<reference evidence="1 2" key="1">
    <citation type="journal article" date="2017" name="Nat. Commun.">
        <title>Genome assembly with in vitro proximity ligation data and whole-genome triplication in lettuce.</title>
        <authorList>
            <person name="Reyes-Chin-Wo S."/>
            <person name="Wang Z."/>
            <person name="Yang X."/>
            <person name="Kozik A."/>
            <person name="Arikit S."/>
            <person name="Song C."/>
            <person name="Xia L."/>
            <person name="Froenicke L."/>
            <person name="Lavelle D.O."/>
            <person name="Truco M.J."/>
            <person name="Xia R."/>
            <person name="Zhu S."/>
            <person name="Xu C."/>
            <person name="Xu H."/>
            <person name="Xu X."/>
            <person name="Cox K."/>
            <person name="Korf I."/>
            <person name="Meyers B.C."/>
            <person name="Michelmore R.W."/>
        </authorList>
    </citation>
    <scope>NUCLEOTIDE SEQUENCE [LARGE SCALE GENOMIC DNA]</scope>
    <source>
        <strain evidence="2">cv. Salinas</strain>
        <tissue evidence="1">Seedlings</tissue>
    </source>
</reference>
<dbReference type="AlphaFoldDB" id="A0A9R1WZ07"/>
<name>A0A9R1WZ07_LACSA</name>
<proteinExistence type="predicted"/>
<organism evidence="1 2">
    <name type="scientific">Lactuca sativa</name>
    <name type="common">Garden lettuce</name>
    <dbReference type="NCBI Taxonomy" id="4236"/>
    <lineage>
        <taxon>Eukaryota</taxon>
        <taxon>Viridiplantae</taxon>
        <taxon>Streptophyta</taxon>
        <taxon>Embryophyta</taxon>
        <taxon>Tracheophyta</taxon>
        <taxon>Spermatophyta</taxon>
        <taxon>Magnoliopsida</taxon>
        <taxon>eudicotyledons</taxon>
        <taxon>Gunneridae</taxon>
        <taxon>Pentapetalae</taxon>
        <taxon>asterids</taxon>
        <taxon>campanulids</taxon>
        <taxon>Asterales</taxon>
        <taxon>Asteraceae</taxon>
        <taxon>Cichorioideae</taxon>
        <taxon>Cichorieae</taxon>
        <taxon>Lactucinae</taxon>
        <taxon>Lactuca</taxon>
    </lineage>
</organism>
<accession>A0A9R1WZ07</accession>
<dbReference type="PANTHER" id="PTHR42648:SF29">
    <property type="entry name" value="RNA-DIRECTED DNA POLYMERASE"/>
    <property type="match status" value="1"/>
</dbReference>
<comment type="caution">
    <text evidence="1">The sequence shown here is derived from an EMBL/GenBank/DDBJ whole genome shotgun (WGS) entry which is preliminary data.</text>
</comment>
<dbReference type="PANTHER" id="PTHR42648">
    <property type="entry name" value="TRANSPOSASE, PUTATIVE-RELATED"/>
    <property type="match status" value="1"/>
</dbReference>
<sequence length="207" mass="23559">MVLLIFIITLKKRVNDHFYFLAQQFRVITYDDVFLKNKTKGSHDALVIIPNGATIPVKGRRDYTLPNGMTVKDVLHIPDFTSNLLLSLYSKELIGAGDCVKGLYWMGMMTKKKQAMMTSLNTWHKRLGHMSISKHNGVGLVKDVSLKGFRDSCNKAKFARLPSLASKTKTVACFDLIHCDVWGKYRTLSFTRVNYFLTIVDDFSRAI</sequence>
<gene>
    <name evidence="1" type="ORF">LSAT_V11C800393940</name>
</gene>
<evidence type="ECO:0000313" key="1">
    <source>
        <dbReference type="EMBL" id="KAJ0194440.1"/>
    </source>
</evidence>
<dbReference type="InterPro" id="IPR039537">
    <property type="entry name" value="Retrotran_Ty1/copia-like"/>
</dbReference>
<evidence type="ECO:0000313" key="2">
    <source>
        <dbReference type="Proteomes" id="UP000235145"/>
    </source>
</evidence>